<evidence type="ECO:0000256" key="3">
    <source>
        <dbReference type="ARBA" id="ARBA00022452"/>
    </source>
</evidence>
<keyword evidence="8" id="KW-0675">Receptor</keyword>
<dbReference type="InterPro" id="IPR037066">
    <property type="entry name" value="Plug_dom_sf"/>
</dbReference>
<organism evidence="14 15">
    <name type="scientific">Flavobacterium frigidimaris</name>
    <dbReference type="NCBI Taxonomy" id="262320"/>
    <lineage>
        <taxon>Bacteria</taxon>
        <taxon>Pseudomonadati</taxon>
        <taxon>Bacteroidota</taxon>
        <taxon>Flavobacteriia</taxon>
        <taxon>Flavobacteriales</taxon>
        <taxon>Flavobacteriaceae</taxon>
        <taxon>Flavobacterium</taxon>
    </lineage>
</organism>
<reference evidence="14 15" key="1">
    <citation type="submission" date="2016-11" db="EMBL/GenBank/DDBJ databases">
        <title>Whole genomes of Flavobacteriaceae.</title>
        <authorList>
            <person name="Stine C."/>
            <person name="Li C."/>
            <person name="Tadesse D."/>
        </authorList>
    </citation>
    <scope>NUCLEOTIDE SEQUENCE [LARGE SCALE GENOMIC DNA]</scope>
    <source>
        <strain evidence="14 15">DSM 15937</strain>
    </source>
</reference>
<keyword evidence="3 10" id="KW-1134">Transmembrane beta strand</keyword>
<evidence type="ECO:0000256" key="2">
    <source>
        <dbReference type="ARBA" id="ARBA00022448"/>
    </source>
</evidence>
<dbReference type="Gene3D" id="2.170.130.10">
    <property type="entry name" value="TonB-dependent receptor, plug domain"/>
    <property type="match status" value="1"/>
</dbReference>
<dbReference type="PANTHER" id="PTHR30069">
    <property type="entry name" value="TONB-DEPENDENT OUTER MEMBRANE RECEPTOR"/>
    <property type="match status" value="1"/>
</dbReference>
<gene>
    <name evidence="14" type="ORF">B0A65_12770</name>
</gene>
<evidence type="ECO:0000256" key="8">
    <source>
        <dbReference type="ARBA" id="ARBA00023170"/>
    </source>
</evidence>
<dbReference type="NCBIfam" id="TIGR04056">
    <property type="entry name" value="OMP_RagA_SusC"/>
    <property type="match status" value="1"/>
</dbReference>
<evidence type="ECO:0000256" key="11">
    <source>
        <dbReference type="RuleBase" id="RU003357"/>
    </source>
</evidence>
<dbReference type="Pfam" id="PF00593">
    <property type="entry name" value="TonB_dep_Rec_b-barrel"/>
    <property type="match status" value="1"/>
</dbReference>
<comment type="caution">
    <text evidence="14">The sequence shown here is derived from an EMBL/GenBank/DDBJ whole genome shotgun (WGS) entry which is preliminary data.</text>
</comment>
<evidence type="ECO:0000259" key="12">
    <source>
        <dbReference type="Pfam" id="PF00593"/>
    </source>
</evidence>
<evidence type="ECO:0000259" key="13">
    <source>
        <dbReference type="Pfam" id="PF07715"/>
    </source>
</evidence>
<dbReference type="Pfam" id="PF07715">
    <property type="entry name" value="Plug"/>
    <property type="match status" value="1"/>
</dbReference>
<dbReference type="SUPFAM" id="SSF56935">
    <property type="entry name" value="Porins"/>
    <property type="match status" value="1"/>
</dbReference>
<dbReference type="PANTHER" id="PTHR30069:SF29">
    <property type="entry name" value="HEMOGLOBIN AND HEMOGLOBIN-HAPTOGLOBIN-BINDING PROTEIN 1-RELATED"/>
    <property type="match status" value="1"/>
</dbReference>
<dbReference type="RefSeq" id="WP_074661984.1">
    <property type="nucleotide sequence ID" value="NZ_MUGV01000020.1"/>
</dbReference>
<keyword evidence="2 10" id="KW-0813">Transport</keyword>
<proteinExistence type="inferred from homology"/>
<sequence length="1006" mass="109717">MNSKNKKIVLQHLWTTKTVVFLIFMLFLSAGMFAQEKKQVTGTVYDNTGTVLPGASVIEVGTKNATTTDFDGKFTLSVAVGGSIEVSFIGSTTQKVQITSGTKANIDVRLQNDGYQLAEVQVVSVGYGTQKRSDLTGAISTVKADDLVKGNISSTEQVLQGKVAGLNVIRPSGDPAAGSTLRLRGGTSLTASNSPLIVVDGIAGVDINVVQPSDIKSVDVLKDASATAIYGSRGANGVIIITTKSGTKGVSVTYSGLSSIGYVNDNLDLLSANQWRGYVRQTGNKDAVDYGGNTDWQKAIEQTAISQSHTLSINSGKADSGFRMSLSYLNNEGVIKSTGLERLSGNVSGYQYLGDNKQVKFDMGLFANIDKWHPLDYRIFERSYNLNPTIPVYDANGEFTSVGGTIYENPVEILTNRTVDNERHRLLGYFKTEVKFLNDFTAVANISLEHNAVQGSTYKPSYAVMEGRTEDGYAQKTYAEYTNAQGELYVNYNKTFGKHTVSALGGYSYLENIYEGFGAQRSGFVSDAFSYNNLGAGYNYRLGDVYSYKGKSNLVSFYARANYSFDSKYLFTATVRRDGSSRFGENNKWGTFPSASAAWRISNEEFMSSTKGWLGNLKLRVGYGVTGNQDGIGEYKSLSILGVGNDSYYDPVTQTWSLAYSPKQNPNPDLKWESTKQLNIGVDFTLFDRITGSFEYYSKNTEDLLYTYEVPQPPYLVGTMLANVGEMSNKGVELTLNADIVKGDKFTWNANLTLGHNVQKIEKLSNPTYQTDVIYSGSLHGLAGMSGQYSQIIAEGYPVGTFWGFKNAGLDADGKIQYYNAAGAVVAENALVDADKTDLGNIQPDLTMGIGMNFTYGNFDLGVSGYGMFGQKALNATNMMLNDPNRLPSYNVPDDFLNSGITSSPKYSDYWLEDASFFRLQTLSVGYTFPLKSKSSKFRVYAMGENLFVITGYKGVDPEIGLNAQDGINQTGVMDTTGLAAPGIDRYNNYPRPTTFSVGLNFTFNN</sequence>
<evidence type="ECO:0000256" key="10">
    <source>
        <dbReference type="PROSITE-ProRule" id="PRU01360"/>
    </source>
</evidence>
<accession>A0ABX4BP89</accession>
<evidence type="ECO:0000256" key="6">
    <source>
        <dbReference type="ARBA" id="ARBA00023077"/>
    </source>
</evidence>
<dbReference type="InterPro" id="IPR023996">
    <property type="entry name" value="TonB-dep_OMP_SusC/RagA"/>
</dbReference>
<dbReference type="InterPro" id="IPR036942">
    <property type="entry name" value="Beta-barrel_TonB_sf"/>
</dbReference>
<dbReference type="InterPro" id="IPR039426">
    <property type="entry name" value="TonB-dep_rcpt-like"/>
</dbReference>
<dbReference type="InterPro" id="IPR008969">
    <property type="entry name" value="CarboxyPept-like_regulatory"/>
</dbReference>
<dbReference type="EMBL" id="MUGV01000020">
    <property type="protein sequence ID" value="OXA78603.1"/>
    <property type="molecule type" value="Genomic_DNA"/>
</dbReference>
<comment type="similarity">
    <text evidence="10 11">Belongs to the TonB-dependent receptor family.</text>
</comment>
<dbReference type="InterPro" id="IPR000531">
    <property type="entry name" value="Beta-barrel_TonB"/>
</dbReference>
<evidence type="ECO:0000256" key="5">
    <source>
        <dbReference type="ARBA" id="ARBA00022729"/>
    </source>
</evidence>
<comment type="subcellular location">
    <subcellularLocation>
        <location evidence="1 10">Cell outer membrane</location>
        <topology evidence="1 10">Multi-pass membrane protein</topology>
    </subcellularLocation>
</comment>
<keyword evidence="15" id="KW-1185">Reference proteome</keyword>
<evidence type="ECO:0000313" key="14">
    <source>
        <dbReference type="EMBL" id="OXA78603.1"/>
    </source>
</evidence>
<dbReference type="InterPro" id="IPR012910">
    <property type="entry name" value="Plug_dom"/>
</dbReference>
<evidence type="ECO:0000256" key="4">
    <source>
        <dbReference type="ARBA" id="ARBA00022692"/>
    </source>
</evidence>
<evidence type="ECO:0000256" key="9">
    <source>
        <dbReference type="ARBA" id="ARBA00023237"/>
    </source>
</evidence>
<dbReference type="Gene3D" id="2.60.40.1120">
    <property type="entry name" value="Carboxypeptidase-like, regulatory domain"/>
    <property type="match status" value="1"/>
</dbReference>
<dbReference type="InterPro" id="IPR023997">
    <property type="entry name" value="TonB-dep_OMP_SusC/RagA_CS"/>
</dbReference>
<name>A0ABX4BP89_FLAFR</name>
<feature type="domain" description="TonB-dependent receptor plug" evidence="13">
    <location>
        <begin position="132"/>
        <end position="238"/>
    </location>
</feature>
<keyword evidence="4 10" id="KW-0812">Transmembrane</keyword>
<evidence type="ECO:0000313" key="15">
    <source>
        <dbReference type="Proteomes" id="UP000198382"/>
    </source>
</evidence>
<dbReference type="PROSITE" id="PS52016">
    <property type="entry name" value="TONB_DEPENDENT_REC_3"/>
    <property type="match status" value="1"/>
</dbReference>
<keyword evidence="9 10" id="KW-0998">Cell outer membrane</keyword>
<protein>
    <submittedName>
        <fullName evidence="14">SusC/RagA family TonB-linked outer membrane protein</fullName>
    </submittedName>
</protein>
<keyword evidence="7 10" id="KW-0472">Membrane</keyword>
<dbReference type="Gene3D" id="2.40.170.20">
    <property type="entry name" value="TonB-dependent receptor, beta-barrel domain"/>
    <property type="match status" value="1"/>
</dbReference>
<dbReference type="Pfam" id="PF13715">
    <property type="entry name" value="CarbopepD_reg_2"/>
    <property type="match status" value="1"/>
</dbReference>
<dbReference type="SUPFAM" id="SSF49464">
    <property type="entry name" value="Carboxypeptidase regulatory domain-like"/>
    <property type="match status" value="1"/>
</dbReference>
<dbReference type="NCBIfam" id="TIGR04057">
    <property type="entry name" value="SusC_RagA_signa"/>
    <property type="match status" value="1"/>
</dbReference>
<keyword evidence="6 11" id="KW-0798">TonB box</keyword>
<keyword evidence="5" id="KW-0732">Signal</keyword>
<evidence type="ECO:0000256" key="7">
    <source>
        <dbReference type="ARBA" id="ARBA00023136"/>
    </source>
</evidence>
<feature type="domain" description="TonB-dependent receptor-like beta-barrel" evidence="12">
    <location>
        <begin position="479"/>
        <end position="947"/>
    </location>
</feature>
<evidence type="ECO:0000256" key="1">
    <source>
        <dbReference type="ARBA" id="ARBA00004571"/>
    </source>
</evidence>
<dbReference type="Proteomes" id="UP000198382">
    <property type="component" value="Unassembled WGS sequence"/>
</dbReference>